<keyword evidence="1" id="KW-0472">Membrane</keyword>
<feature type="transmembrane region" description="Helical" evidence="1">
    <location>
        <begin position="221"/>
        <end position="242"/>
    </location>
</feature>
<feature type="non-terminal residue" evidence="2">
    <location>
        <position position="1"/>
    </location>
</feature>
<feature type="transmembrane region" description="Helical" evidence="1">
    <location>
        <begin position="279"/>
        <end position="304"/>
    </location>
</feature>
<name>A0A8T4L1J1_9ARCH</name>
<dbReference type="Proteomes" id="UP000683213">
    <property type="component" value="Unassembled WGS sequence"/>
</dbReference>
<protein>
    <submittedName>
        <fullName evidence="2">Uncharacterized protein</fullName>
    </submittedName>
</protein>
<evidence type="ECO:0000313" key="2">
    <source>
        <dbReference type="EMBL" id="MBS3059732.1"/>
    </source>
</evidence>
<proteinExistence type="predicted"/>
<gene>
    <name evidence="2" type="ORF">J4224_04900</name>
</gene>
<keyword evidence="1" id="KW-0812">Transmembrane</keyword>
<keyword evidence="1" id="KW-1133">Transmembrane helix</keyword>
<reference evidence="2" key="1">
    <citation type="submission" date="2021-03" db="EMBL/GenBank/DDBJ databases">
        <authorList>
            <person name="Jaffe A."/>
        </authorList>
    </citation>
    <scope>NUCLEOTIDE SEQUENCE</scope>
    <source>
        <strain evidence="2">RIFCSPHIGHO2_01_FULL_GW2011_AR10_43_9</strain>
    </source>
</reference>
<accession>A0A8T4L1J1</accession>
<evidence type="ECO:0000313" key="3">
    <source>
        <dbReference type="Proteomes" id="UP000683213"/>
    </source>
</evidence>
<dbReference type="AlphaFoldDB" id="A0A8T4L1J1"/>
<evidence type="ECO:0000256" key="1">
    <source>
        <dbReference type="SAM" id="Phobius"/>
    </source>
</evidence>
<sequence length="380" mass="41614">VFGALPLTHAAISDGYIYNNQYYAVSFDGEGDAVVRARLTIENTIDQGIERLFLEVPGRIVVYKAVQEHPGFEVIEFEKQLTADSTILILELPHEIRENQTGAIVLLYKISRYAEKDLAGNYNFDFETIVDNEAVLVENVRVAVNVQEGLHLKGGNAEVDYRPDFFSGRALETAASADIIAPEYKQVATGIEYARGHVKTASNLDGFESFHVKGTYGESVIALYLLEIIAGIAAIIVIAALIKSLFYRKSAEETFSSHQTKKREENAGKGFAPDSAARIAGVSFLSAAAVVVYWASSFVFLSVLQNAFYYRFSEMLALLFFVLGVIVSLAALVGPAIYVSSKHGAMEGLLTAIATVVWIVILAIIVLFGLAIIFPPIIYY</sequence>
<comment type="caution">
    <text evidence="2">The sequence shown here is derived from an EMBL/GenBank/DDBJ whole genome shotgun (WGS) entry which is preliminary data.</text>
</comment>
<dbReference type="EMBL" id="JAGVWF010000072">
    <property type="protein sequence ID" value="MBS3059732.1"/>
    <property type="molecule type" value="Genomic_DNA"/>
</dbReference>
<organism evidence="2 3">
    <name type="scientific">Candidatus Iainarchaeum sp</name>
    <dbReference type="NCBI Taxonomy" id="3101447"/>
    <lineage>
        <taxon>Archaea</taxon>
        <taxon>Candidatus Iainarchaeota</taxon>
        <taxon>Candidatus Iainarchaeia</taxon>
        <taxon>Candidatus Iainarchaeales</taxon>
        <taxon>Candidatus Iainarchaeaceae</taxon>
        <taxon>Candidatus Iainarchaeum</taxon>
    </lineage>
</organism>
<feature type="transmembrane region" description="Helical" evidence="1">
    <location>
        <begin position="316"/>
        <end position="337"/>
    </location>
</feature>
<reference evidence="2" key="2">
    <citation type="submission" date="2021-05" db="EMBL/GenBank/DDBJ databases">
        <title>Protein family content uncovers lineage relationships and bacterial pathway maintenance mechanisms in DPANN archaea.</title>
        <authorList>
            <person name="Castelle C.J."/>
            <person name="Meheust R."/>
            <person name="Jaffe A.L."/>
            <person name="Seitz K."/>
            <person name="Gong X."/>
            <person name="Baker B.J."/>
            <person name="Banfield J.F."/>
        </authorList>
    </citation>
    <scope>NUCLEOTIDE SEQUENCE</scope>
    <source>
        <strain evidence="2">RIFCSPHIGHO2_01_FULL_GW2011_AR10_43_9</strain>
    </source>
</reference>
<feature type="transmembrane region" description="Helical" evidence="1">
    <location>
        <begin position="349"/>
        <end position="374"/>
    </location>
</feature>